<evidence type="ECO:0000259" key="7">
    <source>
        <dbReference type="PROSITE" id="PS50994"/>
    </source>
</evidence>
<reference evidence="8" key="1">
    <citation type="journal article" date="2024" name="BMC Genomics">
        <title>Functional annotation of a divergent genome using sequence and structure-based similarity.</title>
        <authorList>
            <person name="Svedberg D."/>
            <person name="Winiger R.R."/>
            <person name="Berg A."/>
            <person name="Sharma H."/>
            <person name="Tellgren-Roth C."/>
            <person name="Debrunner-Vossbrinck B.A."/>
            <person name="Vossbrinck C.R."/>
            <person name="Barandun J."/>
        </authorList>
    </citation>
    <scope>NUCLEOTIDE SEQUENCE</scope>
    <source>
        <strain evidence="8">Illinois isolate</strain>
    </source>
</reference>
<organism evidence="8 9">
    <name type="scientific">Vairimorpha necatrix</name>
    <dbReference type="NCBI Taxonomy" id="6039"/>
    <lineage>
        <taxon>Eukaryota</taxon>
        <taxon>Fungi</taxon>
        <taxon>Fungi incertae sedis</taxon>
        <taxon>Microsporidia</taxon>
        <taxon>Nosematidae</taxon>
        <taxon>Vairimorpha</taxon>
    </lineage>
</organism>
<dbReference type="PROSITE" id="PS50994">
    <property type="entry name" value="INTEGRASE"/>
    <property type="match status" value="1"/>
</dbReference>
<dbReference type="GO" id="GO:0003964">
    <property type="term" value="F:RNA-directed DNA polymerase activity"/>
    <property type="evidence" value="ECO:0007669"/>
    <property type="project" value="UniProtKB-KW"/>
</dbReference>
<dbReference type="InterPro" id="IPR043128">
    <property type="entry name" value="Rev_trsase/Diguanyl_cyclase"/>
</dbReference>
<dbReference type="Pfam" id="PF17917">
    <property type="entry name" value="RT_RNaseH"/>
    <property type="match status" value="1"/>
</dbReference>
<dbReference type="CDD" id="cd09274">
    <property type="entry name" value="RNase_HI_RT_Ty3"/>
    <property type="match status" value="1"/>
</dbReference>
<dbReference type="InterPro" id="IPR041588">
    <property type="entry name" value="Integrase_H2C2"/>
</dbReference>
<dbReference type="InterPro" id="IPR036397">
    <property type="entry name" value="RNaseH_sf"/>
</dbReference>
<evidence type="ECO:0000313" key="8">
    <source>
        <dbReference type="EMBL" id="WUR04562.1"/>
    </source>
</evidence>
<dbReference type="SUPFAM" id="SSF56672">
    <property type="entry name" value="DNA/RNA polymerases"/>
    <property type="match status" value="1"/>
</dbReference>
<dbReference type="InterPro" id="IPR050951">
    <property type="entry name" value="Retrovirus_Pol_polyprotein"/>
</dbReference>
<dbReference type="InterPro" id="IPR001584">
    <property type="entry name" value="Integrase_cat-core"/>
</dbReference>
<dbReference type="EMBL" id="CP142734">
    <property type="protein sequence ID" value="WUR04562.1"/>
    <property type="molecule type" value="Genomic_DNA"/>
</dbReference>
<evidence type="ECO:0000256" key="3">
    <source>
        <dbReference type="ARBA" id="ARBA00022722"/>
    </source>
</evidence>
<dbReference type="InterPro" id="IPR043502">
    <property type="entry name" value="DNA/RNA_pol_sf"/>
</dbReference>
<dbReference type="AlphaFoldDB" id="A0AAX4JFD4"/>
<dbReference type="GO" id="GO:0015074">
    <property type="term" value="P:DNA integration"/>
    <property type="evidence" value="ECO:0007669"/>
    <property type="project" value="InterPro"/>
</dbReference>
<accession>A0AAX4JFD4</accession>
<evidence type="ECO:0000256" key="5">
    <source>
        <dbReference type="ARBA" id="ARBA00022801"/>
    </source>
</evidence>
<keyword evidence="2" id="KW-0548">Nucleotidyltransferase</keyword>
<evidence type="ECO:0000256" key="2">
    <source>
        <dbReference type="ARBA" id="ARBA00022695"/>
    </source>
</evidence>
<dbReference type="InterPro" id="IPR041373">
    <property type="entry name" value="RT_RNaseH"/>
</dbReference>
<dbReference type="GO" id="GO:0003676">
    <property type="term" value="F:nucleic acid binding"/>
    <property type="evidence" value="ECO:0007669"/>
    <property type="project" value="InterPro"/>
</dbReference>
<keyword evidence="4 8" id="KW-0255">Endonuclease</keyword>
<dbReference type="Gene3D" id="3.30.70.270">
    <property type="match status" value="2"/>
</dbReference>
<keyword evidence="3" id="KW-0540">Nuclease</keyword>
<protein>
    <submittedName>
        <fullName evidence="8">Endonuclease</fullName>
    </submittedName>
</protein>
<sequence>MEHLRLVLEIIKNIGFKLKKEKCKFVQNKVEFLGFTVVDGLVTIPLQQKLRTMDWVTSRSKKDVRAFNGFSAFFSKFIQNYAEKMIPLYDTIRGKKHGKFEMTEAATGAFTTSSCRNKLHFTEKECLAIVWAVKKLRIYITREFTIRTDHQALKWLLNLKDSTGRLMRWILALQEYNYVIKHIPGTKNVMADALSRIVMISKGVEKDKEMTAEENPEVVLRNHLECGHGGVEATYVLTLRETSWKGTCKDIISIPKGCSTCNRHCKGQTPLQKYRLSLTNPLDKIGIDLVGPLPKSYDGNRYIVIATDYVTGWCEADAIKTKSSNMIAKFLVEKIFLIHGSQREILQTKVRNSPTG</sequence>
<dbReference type="InterPro" id="IPR012337">
    <property type="entry name" value="RNaseH-like_sf"/>
</dbReference>
<evidence type="ECO:0000313" key="9">
    <source>
        <dbReference type="Proteomes" id="UP001334084"/>
    </source>
</evidence>
<evidence type="ECO:0000256" key="1">
    <source>
        <dbReference type="ARBA" id="ARBA00022679"/>
    </source>
</evidence>
<dbReference type="PANTHER" id="PTHR37984">
    <property type="entry name" value="PROTEIN CBG26694"/>
    <property type="match status" value="1"/>
</dbReference>
<dbReference type="GO" id="GO:0004519">
    <property type="term" value="F:endonuclease activity"/>
    <property type="evidence" value="ECO:0007669"/>
    <property type="project" value="UniProtKB-KW"/>
</dbReference>
<dbReference type="KEGG" id="vnx:VNE69_09117"/>
<keyword evidence="1" id="KW-0808">Transferase</keyword>
<evidence type="ECO:0000256" key="6">
    <source>
        <dbReference type="ARBA" id="ARBA00022918"/>
    </source>
</evidence>
<dbReference type="GeneID" id="90542396"/>
<dbReference type="RefSeq" id="XP_065330707.1">
    <property type="nucleotide sequence ID" value="XM_065474635.1"/>
</dbReference>
<dbReference type="GO" id="GO:0016787">
    <property type="term" value="F:hydrolase activity"/>
    <property type="evidence" value="ECO:0007669"/>
    <property type="project" value="UniProtKB-KW"/>
</dbReference>
<keyword evidence="9" id="KW-1185">Reference proteome</keyword>
<gene>
    <name evidence="8" type="ORF">VNE69_09117</name>
</gene>
<dbReference type="Proteomes" id="UP001334084">
    <property type="component" value="Chromosome 9"/>
</dbReference>
<evidence type="ECO:0000256" key="4">
    <source>
        <dbReference type="ARBA" id="ARBA00022759"/>
    </source>
</evidence>
<dbReference type="Pfam" id="PF17921">
    <property type="entry name" value="Integrase_H2C2"/>
    <property type="match status" value="1"/>
</dbReference>
<feature type="domain" description="Integrase catalytic" evidence="7">
    <location>
        <begin position="277"/>
        <end position="356"/>
    </location>
</feature>
<proteinExistence type="predicted"/>
<dbReference type="Gene3D" id="3.30.420.10">
    <property type="entry name" value="Ribonuclease H-like superfamily/Ribonuclease H"/>
    <property type="match status" value="1"/>
</dbReference>
<keyword evidence="6" id="KW-0695">RNA-directed DNA polymerase</keyword>
<name>A0AAX4JFD4_9MICR</name>
<dbReference type="SUPFAM" id="SSF53098">
    <property type="entry name" value="Ribonuclease H-like"/>
    <property type="match status" value="1"/>
</dbReference>
<dbReference type="GO" id="GO:0005634">
    <property type="term" value="C:nucleus"/>
    <property type="evidence" value="ECO:0007669"/>
    <property type="project" value="UniProtKB-ARBA"/>
</dbReference>
<keyword evidence="5" id="KW-0378">Hydrolase</keyword>
<dbReference type="PANTHER" id="PTHR37984:SF5">
    <property type="entry name" value="PROTEIN NYNRIN-LIKE"/>
    <property type="match status" value="1"/>
</dbReference>